<accession>A0A7S7SP76</accession>
<dbReference type="AlphaFoldDB" id="A0A7S7SP76"/>
<evidence type="ECO:0000313" key="2">
    <source>
        <dbReference type="Proteomes" id="UP000593892"/>
    </source>
</evidence>
<dbReference type="Proteomes" id="UP000593892">
    <property type="component" value="Chromosome"/>
</dbReference>
<dbReference type="RefSeq" id="WP_194453357.1">
    <property type="nucleotide sequence ID" value="NZ_CP063849.1"/>
</dbReference>
<dbReference type="PANTHER" id="PTHR38733:SF1">
    <property type="entry name" value="TYPE IV METHYL-DIRECTED RESTRICTION ENZYME ECOKMCRBC"/>
    <property type="match status" value="1"/>
</dbReference>
<dbReference type="PANTHER" id="PTHR38733">
    <property type="entry name" value="PROTEIN MCRC"/>
    <property type="match status" value="1"/>
</dbReference>
<protein>
    <recommendedName>
        <fullName evidence="3">McrBC 5-methylcytosine restriction system component</fullName>
    </recommendedName>
</protein>
<evidence type="ECO:0008006" key="3">
    <source>
        <dbReference type="Google" id="ProtNLM"/>
    </source>
</evidence>
<name>A0A7S7SP76_PALFE</name>
<keyword evidence="2" id="KW-1185">Reference proteome</keyword>
<dbReference type="InterPro" id="IPR019292">
    <property type="entry name" value="McrC"/>
</dbReference>
<gene>
    <name evidence="1" type="ORF">IRI77_17690</name>
</gene>
<reference evidence="1 2" key="1">
    <citation type="submission" date="2020-10" db="EMBL/GenBank/DDBJ databases">
        <title>Complete genome sequence of Paludibaculum fermentans P105T, a facultatively anaerobic acidobacterium capable of dissimilatory Fe(III) reduction.</title>
        <authorList>
            <person name="Dedysh S.N."/>
            <person name="Beletsky A.V."/>
            <person name="Kulichevskaya I.S."/>
            <person name="Mardanov A.V."/>
            <person name="Ravin N.V."/>
        </authorList>
    </citation>
    <scope>NUCLEOTIDE SEQUENCE [LARGE SCALE GENOMIC DNA]</scope>
    <source>
        <strain evidence="1 2">P105</strain>
    </source>
</reference>
<sequence length="467" mass="53154">MTKSAIELFGSKNSADPQAQAARLSELFIRQNLPIFQLLQVDVQRDFDGSDVLLNIESHSAVGAVPLRSPLTSKNDFGLVVQPRFPWAGIGPMLAEMGWLISPTPLKLPLLKRSERRVPLWVLSYMVLTRFKALLDKLERRFEVTKETRSSPRGRIEWTEYVTREMPRGRFLAVPCTFPDLRDDRLLKGAIRFAVEKQLRSLETQSGQGSFVHRLIAFAEALLQRVRDVAGRRPGVGEVQNWLRRPLRADAFLEGLQAVDWTIDERGLAGSSDLEGIPWTMPMEQFFEAWVETIVRSVAQRTGGVLRTGRKRETVAPIAWDPPYVGSQRSLVPDLILETEDTAIIVDAKYKRHWEEMQVGDWRGQTDELREEHRADVLQVLAYANLVSAREVVCCLVYPCSMTTWASLERRGRLFHQSELPNRGRRVRLWLTAVPMAGVAEEVAGQLGEHLRRIRELSFPREAPTVC</sequence>
<proteinExistence type="predicted"/>
<organism evidence="1 2">
    <name type="scientific">Paludibaculum fermentans</name>
    <dbReference type="NCBI Taxonomy" id="1473598"/>
    <lineage>
        <taxon>Bacteria</taxon>
        <taxon>Pseudomonadati</taxon>
        <taxon>Acidobacteriota</taxon>
        <taxon>Terriglobia</taxon>
        <taxon>Bryobacterales</taxon>
        <taxon>Bryobacteraceae</taxon>
        <taxon>Paludibaculum</taxon>
    </lineage>
</organism>
<dbReference type="KEGG" id="pfer:IRI77_17690"/>
<evidence type="ECO:0000313" key="1">
    <source>
        <dbReference type="EMBL" id="QOY91703.1"/>
    </source>
</evidence>
<dbReference type="Pfam" id="PF10117">
    <property type="entry name" value="McrBC"/>
    <property type="match status" value="1"/>
</dbReference>
<dbReference type="EMBL" id="CP063849">
    <property type="protein sequence ID" value="QOY91703.1"/>
    <property type="molecule type" value="Genomic_DNA"/>
</dbReference>